<protein>
    <submittedName>
        <fullName evidence="1">Uncharacterized protein</fullName>
    </submittedName>
</protein>
<organism evidence="1 2">
    <name type="scientific">Asbolus verrucosus</name>
    <name type="common">Desert ironclad beetle</name>
    <dbReference type="NCBI Taxonomy" id="1661398"/>
    <lineage>
        <taxon>Eukaryota</taxon>
        <taxon>Metazoa</taxon>
        <taxon>Ecdysozoa</taxon>
        <taxon>Arthropoda</taxon>
        <taxon>Hexapoda</taxon>
        <taxon>Insecta</taxon>
        <taxon>Pterygota</taxon>
        <taxon>Neoptera</taxon>
        <taxon>Endopterygota</taxon>
        <taxon>Coleoptera</taxon>
        <taxon>Polyphaga</taxon>
        <taxon>Cucujiformia</taxon>
        <taxon>Tenebrionidae</taxon>
        <taxon>Pimeliinae</taxon>
        <taxon>Asbolus</taxon>
    </lineage>
</organism>
<name>A0A482VZD8_ASBVE</name>
<dbReference type="Proteomes" id="UP000292052">
    <property type="component" value="Unassembled WGS sequence"/>
</dbReference>
<sequence length="9" mass="1103">MTQHPEPTY</sequence>
<comment type="caution">
    <text evidence="1">The sequence shown here is derived from an EMBL/GenBank/DDBJ whole genome shotgun (WGS) entry which is preliminary data.</text>
</comment>
<proteinExistence type="predicted"/>
<keyword evidence="2" id="KW-1185">Reference proteome</keyword>
<reference evidence="1 2" key="1">
    <citation type="submission" date="2017-03" db="EMBL/GenBank/DDBJ databases">
        <title>Genome of the blue death feigning beetle - Asbolus verrucosus.</title>
        <authorList>
            <person name="Rider S.D."/>
        </authorList>
    </citation>
    <scope>NUCLEOTIDE SEQUENCE [LARGE SCALE GENOMIC DNA]</scope>
    <source>
        <strain evidence="1">Butters</strain>
        <tissue evidence="1">Head and leg muscle</tissue>
    </source>
</reference>
<evidence type="ECO:0000313" key="1">
    <source>
        <dbReference type="EMBL" id="RZC38106.1"/>
    </source>
</evidence>
<gene>
    <name evidence="1" type="ORF">BDFB_009053</name>
</gene>
<evidence type="ECO:0000313" key="2">
    <source>
        <dbReference type="Proteomes" id="UP000292052"/>
    </source>
</evidence>
<accession>A0A482VZD8</accession>
<dbReference type="EMBL" id="QDEB01046384">
    <property type="protein sequence ID" value="RZC38106.1"/>
    <property type="molecule type" value="Genomic_DNA"/>
</dbReference>